<proteinExistence type="predicted"/>
<dbReference type="EMBL" id="GEDV01011068">
    <property type="protein sequence ID" value="JAP77489.1"/>
    <property type="molecule type" value="Transcribed_RNA"/>
</dbReference>
<evidence type="ECO:0000256" key="2">
    <source>
        <dbReference type="SAM" id="SignalP"/>
    </source>
</evidence>
<reference evidence="3" key="1">
    <citation type="journal article" date="2016" name="Ticks Tick Borne Dis.">
        <title>De novo assembly and annotation of the salivary gland transcriptome of Rhipicephalus appendiculatus male and female ticks during blood feeding.</title>
        <authorList>
            <person name="de Castro M.H."/>
            <person name="de Klerk D."/>
            <person name="Pienaar R."/>
            <person name="Latif A.A."/>
            <person name="Rees D.J."/>
            <person name="Mans B.J."/>
        </authorList>
    </citation>
    <scope>NUCLEOTIDE SEQUENCE</scope>
    <source>
        <tissue evidence="3">Salivary glands</tissue>
    </source>
</reference>
<protein>
    <submittedName>
        <fullName evidence="3">Uncharacterized protein</fullName>
    </submittedName>
</protein>
<feature type="transmembrane region" description="Helical" evidence="1">
    <location>
        <begin position="70"/>
        <end position="91"/>
    </location>
</feature>
<name>A0A131YDY1_RHIAP</name>
<feature type="signal peptide" evidence="2">
    <location>
        <begin position="1"/>
        <end position="22"/>
    </location>
</feature>
<accession>A0A131YDY1</accession>
<keyword evidence="1" id="KW-1133">Transmembrane helix</keyword>
<organism evidence="3">
    <name type="scientific">Rhipicephalus appendiculatus</name>
    <name type="common">Brown ear tick</name>
    <dbReference type="NCBI Taxonomy" id="34631"/>
    <lineage>
        <taxon>Eukaryota</taxon>
        <taxon>Metazoa</taxon>
        <taxon>Ecdysozoa</taxon>
        <taxon>Arthropoda</taxon>
        <taxon>Chelicerata</taxon>
        <taxon>Arachnida</taxon>
        <taxon>Acari</taxon>
        <taxon>Parasitiformes</taxon>
        <taxon>Ixodida</taxon>
        <taxon>Ixodoidea</taxon>
        <taxon>Ixodidae</taxon>
        <taxon>Rhipicephalinae</taxon>
        <taxon>Rhipicephalus</taxon>
        <taxon>Rhipicephalus</taxon>
    </lineage>
</organism>
<feature type="chain" id="PRO_5007284848" evidence="2">
    <location>
        <begin position="23"/>
        <end position="95"/>
    </location>
</feature>
<keyword evidence="2" id="KW-0732">Signal</keyword>
<keyword evidence="1" id="KW-0472">Membrane</keyword>
<keyword evidence="1" id="KW-0812">Transmembrane</keyword>
<dbReference type="AlphaFoldDB" id="A0A131YDY1"/>
<sequence length="95" mass="10586">MPNSKFFLCHISMHLLLLRLKGCPPVFLSYYFFSIGLGQRDSCHACTYRYTAISFVQAALLLPQLSAMSLFSGQQASVLCLLFVSVVYKGIALPM</sequence>
<evidence type="ECO:0000256" key="1">
    <source>
        <dbReference type="SAM" id="Phobius"/>
    </source>
</evidence>
<evidence type="ECO:0000313" key="3">
    <source>
        <dbReference type="EMBL" id="JAP77489.1"/>
    </source>
</evidence>